<reference evidence="5" key="2">
    <citation type="submission" date="2025-04" db="UniProtKB">
        <authorList>
            <consortium name="RefSeq"/>
        </authorList>
    </citation>
    <scope>IDENTIFICATION</scope>
</reference>
<protein>
    <submittedName>
        <fullName evidence="5">Uncharacterized protein LOC108045349</fullName>
    </submittedName>
</protein>
<gene>
    <name evidence="5" type="primary">LOC108045349</name>
    <name evidence="3" type="synonym">108045349</name>
</gene>
<organism evidence="5">
    <name type="scientific">Drosophila rhopaloa</name>
    <name type="common">Fruit fly</name>
    <dbReference type="NCBI Taxonomy" id="1041015"/>
    <lineage>
        <taxon>Eukaryota</taxon>
        <taxon>Metazoa</taxon>
        <taxon>Ecdysozoa</taxon>
        <taxon>Arthropoda</taxon>
        <taxon>Hexapoda</taxon>
        <taxon>Insecta</taxon>
        <taxon>Pterygota</taxon>
        <taxon>Neoptera</taxon>
        <taxon>Endopterygota</taxon>
        <taxon>Diptera</taxon>
        <taxon>Brachycera</taxon>
        <taxon>Muscomorpha</taxon>
        <taxon>Ephydroidea</taxon>
        <taxon>Drosophilidae</taxon>
        <taxon>Drosophila</taxon>
        <taxon>Sophophora</taxon>
    </lineage>
</organism>
<dbReference type="InterPro" id="IPR011705">
    <property type="entry name" value="BACK"/>
</dbReference>
<feature type="compositionally biased region" description="Low complexity" evidence="1">
    <location>
        <begin position="25"/>
        <end position="39"/>
    </location>
</feature>
<proteinExistence type="predicted"/>
<dbReference type="Pfam" id="PF15881">
    <property type="entry name" value="DUF4734"/>
    <property type="match status" value="1"/>
</dbReference>
<reference evidence="4" key="1">
    <citation type="journal article" date="2021" name="Elife">
        <title>Highly contiguous assemblies of 101 drosophilid genomes.</title>
        <authorList>
            <person name="Kim B.Y."/>
            <person name="Wang J.R."/>
            <person name="Miller D.E."/>
            <person name="Barmina O."/>
            <person name="Delaney E."/>
            <person name="Thompson A."/>
            <person name="Comeault A.A."/>
            <person name="Peede D."/>
            <person name="D'Agostino E.R."/>
            <person name="Pelaez J."/>
            <person name="Aguilar J.M."/>
            <person name="Haji D."/>
            <person name="Matsunaga T."/>
            <person name="Armstrong E.E."/>
            <person name="Zych M."/>
            <person name="Ogawa Y."/>
            <person name="Stamenkovic-Radak M."/>
            <person name="Jelic M."/>
            <person name="Veselinovic M.S."/>
            <person name="Tanaskovic M."/>
            <person name="Eric P."/>
            <person name="Gao J.J."/>
            <person name="Katoh T.K."/>
            <person name="Toda M.J."/>
            <person name="Watabe H."/>
            <person name="Watada M."/>
            <person name="Davis J.S."/>
            <person name="Moyle L.C."/>
            <person name="Manoli G."/>
            <person name="Bertolini E."/>
            <person name="Kostal V."/>
            <person name="Hawley R.S."/>
            <person name="Takahashi A."/>
            <person name="Jones C.D."/>
            <person name="Price D.K."/>
            <person name="Whiteman N."/>
            <person name="Kopp A."/>
            <person name="Matute D.R."/>
            <person name="Petrov D.A."/>
        </authorList>
    </citation>
    <scope>NUCLEOTIDE SEQUENCE [LARGE SCALE GENOMIC DNA]</scope>
</reference>
<evidence type="ECO:0000313" key="4">
    <source>
        <dbReference type="Proteomes" id="UP001652680"/>
    </source>
</evidence>
<dbReference type="RefSeq" id="XP_016980137.1">
    <property type="nucleotide sequence ID" value="XM_017124648.1"/>
</dbReference>
<evidence type="ECO:0000259" key="2">
    <source>
        <dbReference type="SMART" id="SM00875"/>
    </source>
</evidence>
<dbReference type="PANTHER" id="PTHR22667:SF0">
    <property type="entry name" value="AT01380P-RELATED"/>
    <property type="match status" value="1"/>
</dbReference>
<accession>A0A6P4EPY3</accession>
<dbReference type="OrthoDB" id="6350321at2759"/>
<evidence type="ECO:0000313" key="5">
    <source>
        <dbReference type="RefSeq" id="XP_016980137.1"/>
    </source>
</evidence>
<sequence length="488" mass="56461">MELDAFSQSGSSTSIKTLVSQEKSQSISLTSSSKTGSQTENSLTANPKTESSPANSEDTTKSEIEKQARLKRRSQEFIKQQEAELTWKCFTDEEYADWKAFRCSNYKVPLRSVFSYLEVKPCPVIVGNVPHKKSVPKVLAEMVKGNHGAYTRIRIGKHKFRCIPNLLKCYSVWFANRDWRMTRFQFKERQVPARGFAALYEWMRTEKVPHFKVAVPLLQAARHLQVHLLEKDCWDVLSTDSAREKLAFIVYLDAKRMPALQDVCEVMLSRIRYFFLALVGSREFLDLEVDALELILRRDSIGVNSEMEVFFAVLRWLGHSSPDEPTRLPLMRRLMSCVRFHHLPMTFLFSLRESINRPDKEELFRPDPVLLAFNSDPEAMTMLEHAMSFIGVRCQYDDTDEFLAVCANHRIGVVFPRHWVYHPKCPYHLRSLAFPYQHRFTASDFGDYVASIQTDWVGKGPADHGKSLVLDLDFDPLLRRQSQWKATK</sequence>
<evidence type="ECO:0000256" key="1">
    <source>
        <dbReference type="SAM" id="MobiDB-lite"/>
    </source>
</evidence>
<dbReference type="Pfam" id="PF07707">
    <property type="entry name" value="BACK"/>
    <property type="match status" value="1"/>
</dbReference>
<dbReference type="AlphaFoldDB" id="A0A6P4EPY3"/>
<dbReference type="PANTHER" id="PTHR22667">
    <property type="entry name" value="AT01380P-RELATED"/>
    <property type="match status" value="1"/>
</dbReference>
<dbReference type="EnsemblMetazoa" id="XM_017124648.1">
    <property type="protein sequence ID" value="XP_016980137.1"/>
    <property type="gene ID" value="LOC108045349"/>
</dbReference>
<evidence type="ECO:0000313" key="3">
    <source>
        <dbReference type="EnsemblMetazoa" id="XP_016980137.1"/>
    </source>
</evidence>
<dbReference type="GeneID" id="108045349"/>
<feature type="compositionally biased region" description="Polar residues" evidence="1">
    <location>
        <begin position="40"/>
        <end position="57"/>
    </location>
</feature>
<dbReference type="Gene3D" id="1.25.40.420">
    <property type="match status" value="1"/>
</dbReference>
<feature type="region of interest" description="Disordered" evidence="1">
    <location>
        <begin position="25"/>
        <end position="65"/>
    </location>
</feature>
<reference evidence="3" key="3">
    <citation type="submission" date="2025-05" db="UniProtKB">
        <authorList>
            <consortium name="EnsemblMetazoa"/>
        </authorList>
    </citation>
    <scope>IDENTIFICATION</scope>
</reference>
<dbReference type="InterPro" id="IPR031750">
    <property type="entry name" value="DUF4734"/>
</dbReference>
<feature type="domain" description="BACK" evidence="2">
    <location>
        <begin position="246"/>
        <end position="352"/>
    </location>
</feature>
<keyword evidence="4" id="KW-1185">Reference proteome</keyword>
<dbReference type="SMART" id="SM00875">
    <property type="entry name" value="BACK"/>
    <property type="match status" value="1"/>
</dbReference>
<dbReference type="Proteomes" id="UP001652680">
    <property type="component" value="Unassembled WGS sequence"/>
</dbReference>
<name>A0A6P4EPY3_DRORH</name>